<dbReference type="AlphaFoldDB" id="A0A0A2MQM6"/>
<dbReference type="GO" id="GO:0005524">
    <property type="term" value="F:ATP binding"/>
    <property type="evidence" value="ECO:0007669"/>
    <property type="project" value="UniProtKB-KW"/>
</dbReference>
<keyword evidence="4" id="KW-1133">Transmembrane helix</keyword>
<evidence type="ECO:0000313" key="6">
    <source>
        <dbReference type="EMBL" id="KGO94619.1"/>
    </source>
</evidence>
<dbReference type="EMBL" id="JRLY01000001">
    <property type="protein sequence ID" value="KGO94619.1"/>
    <property type="molecule type" value="Genomic_DNA"/>
</dbReference>
<dbReference type="OrthoDB" id="9802448at2"/>
<keyword evidence="2" id="KW-0067">ATP-binding</keyword>
<feature type="transmembrane region" description="Helical" evidence="4">
    <location>
        <begin position="435"/>
        <end position="455"/>
    </location>
</feature>
<feature type="transmembrane region" description="Helical" evidence="4">
    <location>
        <begin position="233"/>
        <end position="252"/>
    </location>
</feature>
<dbReference type="Gene3D" id="1.10.1420.10">
    <property type="match status" value="1"/>
</dbReference>
<feature type="domain" description="DNA mismatch repair proteins mutS family" evidence="5">
    <location>
        <begin position="415"/>
        <end position="585"/>
    </location>
</feature>
<keyword evidence="3" id="KW-0238">DNA-binding</keyword>
<evidence type="ECO:0000256" key="2">
    <source>
        <dbReference type="ARBA" id="ARBA00022840"/>
    </source>
</evidence>
<evidence type="ECO:0000313" key="7">
    <source>
        <dbReference type="Proteomes" id="UP000030111"/>
    </source>
</evidence>
<dbReference type="GO" id="GO:0005829">
    <property type="term" value="C:cytosol"/>
    <property type="evidence" value="ECO:0007669"/>
    <property type="project" value="TreeGrafter"/>
</dbReference>
<dbReference type="GO" id="GO:0030983">
    <property type="term" value="F:mismatched DNA binding"/>
    <property type="evidence" value="ECO:0007669"/>
    <property type="project" value="InterPro"/>
</dbReference>
<evidence type="ECO:0000256" key="1">
    <source>
        <dbReference type="ARBA" id="ARBA00022741"/>
    </source>
</evidence>
<dbReference type="RefSeq" id="WP_026992000.1">
    <property type="nucleotide sequence ID" value="NZ_JRLY01000001.1"/>
</dbReference>
<evidence type="ECO:0000256" key="3">
    <source>
        <dbReference type="ARBA" id="ARBA00023125"/>
    </source>
</evidence>
<protein>
    <submittedName>
        <fullName evidence="6">DNA mismatch repair protein</fullName>
    </submittedName>
</protein>
<dbReference type="Gene3D" id="3.40.50.300">
    <property type="entry name" value="P-loop containing nucleotide triphosphate hydrolases"/>
    <property type="match status" value="1"/>
</dbReference>
<dbReference type="PANTHER" id="PTHR11361:SF99">
    <property type="entry name" value="DNA MISMATCH REPAIR PROTEIN"/>
    <property type="match status" value="1"/>
</dbReference>
<organism evidence="6 7">
    <name type="scientific">Flavobacterium subsaxonicum WB 4.1-42 = DSM 21790</name>
    <dbReference type="NCBI Taxonomy" id="1121898"/>
    <lineage>
        <taxon>Bacteria</taxon>
        <taxon>Pseudomonadati</taxon>
        <taxon>Bacteroidota</taxon>
        <taxon>Flavobacteriia</taxon>
        <taxon>Flavobacteriales</taxon>
        <taxon>Flavobacteriaceae</taxon>
        <taxon>Flavobacterium</taxon>
    </lineage>
</organism>
<dbReference type="SMART" id="SM00534">
    <property type="entry name" value="MUTSac"/>
    <property type="match status" value="1"/>
</dbReference>
<dbReference type="InterPro" id="IPR027417">
    <property type="entry name" value="P-loop_NTPase"/>
</dbReference>
<dbReference type="Pfam" id="PF00488">
    <property type="entry name" value="MutS_V"/>
    <property type="match status" value="1"/>
</dbReference>
<keyword evidence="1" id="KW-0547">Nucleotide-binding</keyword>
<evidence type="ECO:0000256" key="4">
    <source>
        <dbReference type="SAM" id="Phobius"/>
    </source>
</evidence>
<keyword evidence="7" id="KW-1185">Reference proteome</keyword>
<evidence type="ECO:0000259" key="5">
    <source>
        <dbReference type="SMART" id="SM00534"/>
    </source>
</evidence>
<dbReference type="eggNOG" id="COG0249">
    <property type="taxonomic scope" value="Bacteria"/>
</dbReference>
<dbReference type="PANTHER" id="PTHR11361">
    <property type="entry name" value="DNA MISMATCH REPAIR PROTEIN MUTS FAMILY MEMBER"/>
    <property type="match status" value="1"/>
</dbReference>
<dbReference type="GO" id="GO:0140664">
    <property type="term" value="F:ATP-dependent DNA damage sensor activity"/>
    <property type="evidence" value="ECO:0007669"/>
    <property type="project" value="InterPro"/>
</dbReference>
<dbReference type="GO" id="GO:0006298">
    <property type="term" value="P:mismatch repair"/>
    <property type="evidence" value="ECO:0007669"/>
    <property type="project" value="InterPro"/>
</dbReference>
<sequence length="590" mass="65732">MEFYSTRKAAFVTELNTHKSKYNTISAARLVVAIAFLILGFYSIKSEDSSGYVYGMLVCAIAFFVLMRLHTAVSQKKERAAALVKVNEQEIAYLSGTGMAFANGAEFTDYTHPYSHDLDIFGERSLFQNLNRTETFKGKQKLADLLLNVLPQTEILKNQLAIKELAAKPEWRQEVMALGKTNKDGATVYNKLMGWVNNGATPISNLAGKIAIIAPVALVLSLIAYVFTDNDTYLNAVGYLIGFNLIFILGYVKFIKNEINDTTEIHTIIHNYSQVISQLENEEFESEKLQSLQAQLISGGQKASTQIKKLAVLFSQMDTVSNVIGAAFFNGLFLYHFHILKALLNWKKDHAQNVNLWLDTIAEAEALSSFANLYYNNPDFTFPTLNTNNVIAFKDLAHPLIKKQVRVGNTINFNPGFTILTGSNMSGKSTFLRSLGINMVLAGAGAPVCASAAVVHPLPVLVSMRLSDSLSDSESYFFAEIKRLRQIMDALQNQRAFVLLDEILRGTNSDDKQMGTIKVIKRMMGFNAVGAIATHDIEVCDTTLQYPESLVNRCFEVQIIDNELYFDYQLRDGICKNKSATFIMEKMGVV</sequence>
<dbReference type="InterPro" id="IPR045076">
    <property type="entry name" value="MutS"/>
</dbReference>
<reference evidence="6 7" key="1">
    <citation type="submission" date="2013-09" db="EMBL/GenBank/DDBJ databases">
        <authorList>
            <person name="Zeng Z."/>
            <person name="Chen C."/>
        </authorList>
    </citation>
    <scope>NUCLEOTIDE SEQUENCE [LARGE SCALE GENOMIC DNA]</scope>
    <source>
        <strain evidence="6 7">WB 4.1-42</strain>
    </source>
</reference>
<gene>
    <name evidence="6" type="ORF">Q766_00405</name>
</gene>
<keyword evidence="4" id="KW-0812">Transmembrane</keyword>
<name>A0A0A2MQM6_9FLAO</name>
<feature type="transmembrane region" description="Helical" evidence="4">
    <location>
        <begin position="51"/>
        <end position="69"/>
    </location>
</feature>
<dbReference type="Proteomes" id="UP000030111">
    <property type="component" value="Unassembled WGS sequence"/>
</dbReference>
<dbReference type="InterPro" id="IPR036187">
    <property type="entry name" value="DNA_mismatch_repair_MutS_sf"/>
</dbReference>
<dbReference type="SUPFAM" id="SSF52540">
    <property type="entry name" value="P-loop containing nucleoside triphosphate hydrolases"/>
    <property type="match status" value="1"/>
</dbReference>
<comment type="caution">
    <text evidence="6">The sequence shown here is derived from an EMBL/GenBank/DDBJ whole genome shotgun (WGS) entry which is preliminary data.</text>
</comment>
<feature type="transmembrane region" description="Helical" evidence="4">
    <location>
        <begin position="206"/>
        <end position="227"/>
    </location>
</feature>
<feature type="transmembrane region" description="Helical" evidence="4">
    <location>
        <begin position="27"/>
        <end position="45"/>
    </location>
</feature>
<dbReference type="InterPro" id="IPR000432">
    <property type="entry name" value="DNA_mismatch_repair_MutS_C"/>
</dbReference>
<keyword evidence="4" id="KW-0472">Membrane</keyword>
<dbReference type="STRING" id="1121898.GCA_000422725_00555"/>
<proteinExistence type="predicted"/>
<dbReference type="SUPFAM" id="SSF48334">
    <property type="entry name" value="DNA repair protein MutS, domain III"/>
    <property type="match status" value="1"/>
</dbReference>
<accession>A0A0A2MQM6</accession>